<keyword evidence="1" id="KW-1133">Transmembrane helix</keyword>
<name>A0AA91GD21_9ENTE</name>
<protein>
    <submittedName>
        <fullName evidence="2">Uncharacterized protein</fullName>
    </submittedName>
</protein>
<evidence type="ECO:0000313" key="3">
    <source>
        <dbReference type="Proteomes" id="UP000183039"/>
    </source>
</evidence>
<feature type="transmembrane region" description="Helical" evidence="1">
    <location>
        <begin position="113"/>
        <end position="140"/>
    </location>
</feature>
<organism evidence="2 3">
    <name type="scientific">Enterococcus silesiacus</name>
    <dbReference type="NCBI Taxonomy" id="332949"/>
    <lineage>
        <taxon>Bacteria</taxon>
        <taxon>Bacillati</taxon>
        <taxon>Bacillota</taxon>
        <taxon>Bacilli</taxon>
        <taxon>Lactobacillales</taxon>
        <taxon>Enterococcaceae</taxon>
        <taxon>Enterococcus</taxon>
    </lineage>
</organism>
<keyword evidence="1" id="KW-0472">Membrane</keyword>
<feature type="transmembrane region" description="Helical" evidence="1">
    <location>
        <begin position="82"/>
        <end position="101"/>
    </location>
</feature>
<evidence type="ECO:0000313" key="2">
    <source>
        <dbReference type="EMBL" id="OJG93036.1"/>
    </source>
</evidence>
<dbReference type="AlphaFoldDB" id="A0AA91GD21"/>
<sequence>MCMRNENLRIRISVSLFVSSILTSVLSYKLMDNWNYLSSISKDLISYKSEVMGTIGILILIGFYGLVFGLTPMFNDTKKRRVSALTMSVLGIVLVLIGIFSQLKEVGTTGPKFLIVSSLFFMIALSILIEISIFMMELLYKKFMLLDEKNRITLIIPIITFLLGMLFRK</sequence>
<feature type="transmembrane region" description="Helical" evidence="1">
    <location>
        <begin position="12"/>
        <end position="31"/>
    </location>
</feature>
<dbReference type="EMBL" id="JXLC01000003">
    <property type="protein sequence ID" value="OJG93036.1"/>
    <property type="molecule type" value="Genomic_DNA"/>
</dbReference>
<reference evidence="2 3" key="1">
    <citation type="submission" date="2014-12" db="EMBL/GenBank/DDBJ databases">
        <title>Draft genome sequences of 29 type strains of Enterococci.</title>
        <authorList>
            <person name="Zhong Z."/>
            <person name="Sun Z."/>
            <person name="Liu W."/>
            <person name="Zhang W."/>
            <person name="Zhang H."/>
        </authorList>
    </citation>
    <scope>NUCLEOTIDE SEQUENCE [LARGE SCALE GENOMIC DNA]</scope>
    <source>
        <strain evidence="2 3">DSM 22801</strain>
    </source>
</reference>
<accession>A0AA91GD21</accession>
<keyword evidence="1" id="KW-0812">Transmembrane</keyword>
<proteinExistence type="predicted"/>
<comment type="caution">
    <text evidence="2">The sequence shown here is derived from an EMBL/GenBank/DDBJ whole genome shotgun (WGS) entry which is preliminary data.</text>
</comment>
<dbReference type="Proteomes" id="UP000183039">
    <property type="component" value="Unassembled WGS sequence"/>
</dbReference>
<evidence type="ECO:0000256" key="1">
    <source>
        <dbReference type="SAM" id="Phobius"/>
    </source>
</evidence>
<gene>
    <name evidence="2" type="ORF">RV15_GL002170</name>
</gene>
<feature type="transmembrane region" description="Helical" evidence="1">
    <location>
        <begin position="152"/>
        <end position="168"/>
    </location>
</feature>
<feature type="transmembrane region" description="Helical" evidence="1">
    <location>
        <begin position="51"/>
        <end position="70"/>
    </location>
</feature>